<feature type="binding site" evidence="7">
    <location>
        <position position="12"/>
    </location>
    <ligand>
        <name>ATP</name>
        <dbReference type="ChEBI" id="CHEBI:30616"/>
    </ligand>
</feature>
<protein>
    <recommendedName>
        <fullName evidence="7">Glycerol kinase</fullName>
        <ecNumber evidence="7">2.7.1.30</ecNumber>
    </recommendedName>
    <alternativeName>
        <fullName evidence="7">ATP:glycerol 3-phosphotransferase</fullName>
    </alternativeName>
    <alternativeName>
        <fullName evidence="7">Glycerokinase</fullName>
        <shortName evidence="7">GK</shortName>
    </alternativeName>
</protein>
<dbReference type="GO" id="GO:0004370">
    <property type="term" value="F:glycerol kinase activity"/>
    <property type="evidence" value="ECO:0007669"/>
    <property type="project" value="UniProtKB-EC"/>
</dbReference>
<keyword evidence="3 7" id="KW-0547">Nucleotide-binding</keyword>
<evidence type="ECO:0000256" key="3">
    <source>
        <dbReference type="ARBA" id="ARBA00022741"/>
    </source>
</evidence>
<dbReference type="InterPro" id="IPR018485">
    <property type="entry name" value="FGGY_C"/>
</dbReference>
<keyword evidence="5 7" id="KW-0319">Glycerol metabolism</keyword>
<dbReference type="SUPFAM" id="SSF53067">
    <property type="entry name" value="Actin-like ATPase domain"/>
    <property type="match status" value="2"/>
</dbReference>
<organism evidence="11 12">
    <name type="scientific">Paenibacillus solisilvae</name>
    <dbReference type="NCBI Taxonomy" id="2486751"/>
    <lineage>
        <taxon>Bacteria</taxon>
        <taxon>Bacillati</taxon>
        <taxon>Bacillota</taxon>
        <taxon>Bacilli</taxon>
        <taxon>Bacillales</taxon>
        <taxon>Paenibacillaceae</taxon>
        <taxon>Paenibacillus</taxon>
    </lineage>
</organism>
<comment type="caution">
    <text evidence="7">Lacks conserved residue(s) required for the propagation of feature annotation.</text>
</comment>
<feature type="binding site" evidence="7">
    <location>
        <position position="265"/>
    </location>
    <ligand>
        <name>ADP</name>
        <dbReference type="ChEBI" id="CHEBI:456216"/>
    </ligand>
</feature>
<comment type="catalytic activity">
    <reaction evidence="7">
        <text>glycerol + ATP = sn-glycerol 3-phosphate + ADP + H(+)</text>
        <dbReference type="Rhea" id="RHEA:21644"/>
        <dbReference type="ChEBI" id="CHEBI:15378"/>
        <dbReference type="ChEBI" id="CHEBI:17754"/>
        <dbReference type="ChEBI" id="CHEBI:30616"/>
        <dbReference type="ChEBI" id="CHEBI:57597"/>
        <dbReference type="ChEBI" id="CHEBI:456216"/>
        <dbReference type="EC" id="2.7.1.30"/>
    </reaction>
</comment>
<keyword evidence="2 7" id="KW-0808">Transferase</keyword>
<evidence type="ECO:0000256" key="6">
    <source>
        <dbReference type="ARBA" id="ARBA00022840"/>
    </source>
</evidence>
<evidence type="ECO:0000256" key="7">
    <source>
        <dbReference type="HAMAP-Rule" id="MF_00186"/>
    </source>
</evidence>
<evidence type="ECO:0000256" key="8">
    <source>
        <dbReference type="RuleBase" id="RU003733"/>
    </source>
</evidence>
<feature type="domain" description="Carbohydrate kinase FGGY C-terminal" evidence="10">
    <location>
        <begin position="260"/>
        <end position="448"/>
    </location>
</feature>
<feature type="binding site" evidence="7">
    <location>
        <position position="312"/>
    </location>
    <ligand>
        <name>ATP</name>
        <dbReference type="ChEBI" id="CHEBI:30616"/>
    </ligand>
</feature>
<comment type="caution">
    <text evidence="11">The sequence shown here is derived from an EMBL/GenBank/DDBJ whole genome shotgun (WGS) entry which is preliminary data.</text>
</comment>
<comment type="pathway">
    <text evidence="7">Polyol metabolism; glycerol degradation via glycerol kinase pathway; sn-glycerol 3-phosphate from glycerol: step 1/1.</text>
</comment>
<dbReference type="CDD" id="cd07786">
    <property type="entry name" value="FGGY_EcGK_like"/>
    <property type="match status" value="1"/>
</dbReference>
<dbReference type="InterPro" id="IPR000577">
    <property type="entry name" value="Carb_kinase_FGGY"/>
</dbReference>
<evidence type="ECO:0000256" key="1">
    <source>
        <dbReference type="ARBA" id="ARBA00009156"/>
    </source>
</evidence>
<evidence type="ECO:0000256" key="5">
    <source>
        <dbReference type="ARBA" id="ARBA00022798"/>
    </source>
</evidence>
<dbReference type="Pfam" id="PF00370">
    <property type="entry name" value="FGGY_N"/>
    <property type="match status" value="1"/>
</dbReference>
<feature type="binding site" evidence="7">
    <location>
        <position position="83"/>
    </location>
    <ligand>
        <name>glycerol</name>
        <dbReference type="ChEBI" id="CHEBI:17754"/>
    </ligand>
</feature>
<dbReference type="InterPro" id="IPR005999">
    <property type="entry name" value="Glycerol_kin"/>
</dbReference>
<feature type="binding site" evidence="7">
    <location>
        <position position="12"/>
    </location>
    <ligand>
        <name>sn-glycerol 3-phosphate</name>
        <dbReference type="ChEBI" id="CHEBI:57597"/>
    </ligand>
</feature>
<dbReference type="NCBIfam" id="NF000756">
    <property type="entry name" value="PRK00047.1"/>
    <property type="match status" value="1"/>
</dbReference>
<feature type="binding site" evidence="7">
    <location>
        <position position="12"/>
    </location>
    <ligand>
        <name>ADP</name>
        <dbReference type="ChEBI" id="CHEBI:456216"/>
    </ligand>
</feature>
<dbReference type="Pfam" id="PF02782">
    <property type="entry name" value="FGGY_C"/>
    <property type="match status" value="1"/>
</dbReference>
<dbReference type="NCBIfam" id="TIGR01311">
    <property type="entry name" value="glycerol_kin"/>
    <property type="match status" value="1"/>
</dbReference>
<accession>A0ABW0WB17</accession>
<dbReference type="InterPro" id="IPR018483">
    <property type="entry name" value="Carb_kinase_FGGY_CS"/>
</dbReference>
<feature type="binding site" evidence="7">
    <location>
        <position position="243"/>
    </location>
    <ligand>
        <name>glycerol</name>
        <dbReference type="ChEBI" id="CHEBI:17754"/>
    </ligand>
</feature>
<dbReference type="Proteomes" id="UP001596047">
    <property type="component" value="Unassembled WGS sequence"/>
</dbReference>
<feature type="binding site" evidence="7">
    <location>
        <position position="83"/>
    </location>
    <ligand>
        <name>sn-glycerol 3-phosphate</name>
        <dbReference type="ChEBI" id="CHEBI:57597"/>
    </ligand>
</feature>
<evidence type="ECO:0000256" key="4">
    <source>
        <dbReference type="ARBA" id="ARBA00022777"/>
    </source>
</evidence>
<feature type="binding site" evidence="7">
    <location>
        <position position="134"/>
    </location>
    <ligand>
        <name>sn-glycerol 3-phosphate</name>
        <dbReference type="ChEBI" id="CHEBI:57597"/>
    </ligand>
</feature>
<keyword evidence="6 7" id="KW-0067">ATP-binding</keyword>
<feature type="binding site" evidence="7">
    <location>
        <position position="244"/>
    </location>
    <ligand>
        <name>glycerol</name>
        <dbReference type="ChEBI" id="CHEBI:17754"/>
    </ligand>
</feature>
<feature type="binding site" evidence="7">
    <location>
        <position position="82"/>
    </location>
    <ligand>
        <name>glycerol</name>
        <dbReference type="ChEBI" id="CHEBI:17754"/>
    </ligand>
</feature>
<dbReference type="PIRSF" id="PIRSF000538">
    <property type="entry name" value="GlpK"/>
    <property type="match status" value="1"/>
</dbReference>
<sequence length="495" mass="53810">METYMLALDQGTTSTRAMLVDRQGLIACMVQEELKLQYPEPGWVEVDADVIWESAQSVIRKLLAESGVDASRIMGLGITNQRETTVIWDRATGKPIHPAVVWQSRQSSGICDQLKAQGHEQTFTERTGLLIDAYFSGTKVTWLLDQVQGARERAQRGELLFGTIDTWLIWKLTGGNVHVTDVSNASRTLMYNIHERQWDVELLRLLDVPAAVLPKVSSSSEVYGYTEPSLFGHPIPISGAAGDQQAALFGQNCFSAGSAKNTYGTGCFMLMNTGTTAIASKRGLLTTIAWELDGRLEYALEGSVFIAGAAIQWLRDGLEIIDSAAESESVAAEAASSEGVYVVPAFVGLGTPYWNSDVRGSVFGLTRGTTKAHFVRAVLESLAYQTKDLLVVMEEEAGITLEALAVDGGAVENNLLMQFQSDMLEVPVVRPVIGESTALGAAFLAGLAVGYWESKEEIAKLRQVDRVFQPAMDQAQRQALYGGWKRAVQAAIAFA</sequence>
<keyword evidence="4 7" id="KW-0418">Kinase</keyword>
<dbReference type="HAMAP" id="MF_00186">
    <property type="entry name" value="Glycerol_kin"/>
    <property type="match status" value="1"/>
</dbReference>
<feature type="binding site" evidence="7">
    <location>
        <position position="14"/>
    </location>
    <ligand>
        <name>ATP</name>
        <dbReference type="ChEBI" id="CHEBI:30616"/>
    </ligand>
</feature>
<dbReference type="EMBL" id="JBHSOW010000127">
    <property type="protein sequence ID" value="MFC5653485.1"/>
    <property type="molecule type" value="Genomic_DNA"/>
</dbReference>
<dbReference type="PROSITE" id="PS00933">
    <property type="entry name" value="FGGY_KINASES_1"/>
    <property type="match status" value="1"/>
</dbReference>
<comment type="activity regulation">
    <text evidence="7">Activated by phosphorylation and inhibited by fructose 1,6-bisphosphate (FBP).</text>
</comment>
<dbReference type="Gene3D" id="3.30.420.40">
    <property type="match status" value="2"/>
</dbReference>
<dbReference type="PANTHER" id="PTHR10196:SF69">
    <property type="entry name" value="GLYCEROL KINASE"/>
    <property type="match status" value="1"/>
</dbReference>
<keyword evidence="12" id="KW-1185">Reference proteome</keyword>
<feature type="binding site" evidence="7">
    <location>
        <position position="82"/>
    </location>
    <ligand>
        <name>sn-glycerol 3-phosphate</name>
        <dbReference type="ChEBI" id="CHEBI:57597"/>
    </ligand>
</feature>
<evidence type="ECO:0000313" key="12">
    <source>
        <dbReference type="Proteomes" id="UP001596047"/>
    </source>
</evidence>
<comment type="similarity">
    <text evidence="1 7 8">Belongs to the FGGY kinase family.</text>
</comment>
<dbReference type="PANTHER" id="PTHR10196">
    <property type="entry name" value="SUGAR KINASE"/>
    <property type="match status" value="1"/>
</dbReference>
<evidence type="ECO:0000313" key="11">
    <source>
        <dbReference type="EMBL" id="MFC5653485.1"/>
    </source>
</evidence>
<feature type="binding site" evidence="7">
    <location>
        <position position="308"/>
    </location>
    <ligand>
        <name>ADP</name>
        <dbReference type="ChEBI" id="CHEBI:456216"/>
    </ligand>
</feature>
<dbReference type="PROSITE" id="PS00445">
    <property type="entry name" value="FGGY_KINASES_2"/>
    <property type="match status" value="1"/>
</dbReference>
<comment type="subunit">
    <text evidence="7">Homotetramer and homodimer (in equilibrium).</text>
</comment>
<feature type="binding site" evidence="7">
    <location>
        <position position="409"/>
    </location>
    <ligand>
        <name>ATP</name>
        <dbReference type="ChEBI" id="CHEBI:30616"/>
    </ligand>
</feature>
<dbReference type="InterPro" id="IPR043129">
    <property type="entry name" value="ATPase_NBD"/>
</dbReference>
<feature type="binding site" evidence="7">
    <location>
        <position position="265"/>
    </location>
    <ligand>
        <name>ATP</name>
        <dbReference type="ChEBI" id="CHEBI:30616"/>
    </ligand>
</feature>
<evidence type="ECO:0000259" key="10">
    <source>
        <dbReference type="Pfam" id="PF02782"/>
    </source>
</evidence>
<reference evidence="12" key="1">
    <citation type="journal article" date="2019" name="Int. J. Syst. Evol. Microbiol.">
        <title>The Global Catalogue of Microorganisms (GCM) 10K type strain sequencing project: providing services to taxonomists for standard genome sequencing and annotation.</title>
        <authorList>
            <consortium name="The Broad Institute Genomics Platform"/>
            <consortium name="The Broad Institute Genome Sequencing Center for Infectious Disease"/>
            <person name="Wu L."/>
            <person name="Ma J."/>
        </authorList>
    </citation>
    <scope>NUCLEOTIDE SEQUENCE [LARGE SCALE GENOMIC DNA]</scope>
    <source>
        <strain evidence="12">CGMCC 1.3240</strain>
    </source>
</reference>
<feature type="binding site" evidence="7">
    <location>
        <position position="13"/>
    </location>
    <ligand>
        <name>ATP</name>
        <dbReference type="ChEBI" id="CHEBI:30616"/>
    </ligand>
</feature>
<feature type="binding site" evidence="7">
    <location>
        <position position="409"/>
    </location>
    <ligand>
        <name>ADP</name>
        <dbReference type="ChEBI" id="CHEBI:456216"/>
    </ligand>
</feature>
<feature type="binding site" evidence="7">
    <location>
        <position position="16"/>
    </location>
    <ligand>
        <name>ADP</name>
        <dbReference type="ChEBI" id="CHEBI:456216"/>
    </ligand>
</feature>
<gene>
    <name evidence="7 11" type="primary">glpK</name>
    <name evidence="11" type="ORF">ACFPYJ_31080</name>
</gene>
<feature type="binding site" evidence="7">
    <location>
        <position position="134"/>
    </location>
    <ligand>
        <name>glycerol</name>
        <dbReference type="ChEBI" id="CHEBI:17754"/>
    </ligand>
</feature>
<comment type="function">
    <text evidence="7">Key enzyme in the regulation of glycerol uptake and metabolism. Catalyzes the phosphorylation of glycerol to yield sn-glycerol 3-phosphate.</text>
</comment>
<dbReference type="EC" id="2.7.1.30" evidence="7"/>
<evidence type="ECO:0000256" key="2">
    <source>
        <dbReference type="ARBA" id="ARBA00022679"/>
    </source>
</evidence>
<dbReference type="InterPro" id="IPR018484">
    <property type="entry name" value="FGGY_N"/>
</dbReference>
<feature type="binding site" evidence="7">
    <location>
        <position position="413"/>
    </location>
    <ligand>
        <name>ADP</name>
        <dbReference type="ChEBI" id="CHEBI:456216"/>
    </ligand>
</feature>
<feature type="domain" description="Carbohydrate kinase FGGY N-terminal" evidence="9">
    <location>
        <begin position="4"/>
        <end position="250"/>
    </location>
</feature>
<name>A0ABW0WB17_9BACL</name>
<proteinExistence type="inferred from homology"/>
<feature type="binding site" evidence="7">
    <location>
        <position position="243"/>
    </location>
    <ligand>
        <name>sn-glycerol 3-phosphate</name>
        <dbReference type="ChEBI" id="CHEBI:57597"/>
    </ligand>
</feature>
<evidence type="ECO:0000259" key="9">
    <source>
        <dbReference type="Pfam" id="PF00370"/>
    </source>
</evidence>
<dbReference type="RefSeq" id="WP_379192139.1">
    <property type="nucleotide sequence ID" value="NZ_JBHSOW010000127.1"/>
</dbReference>
<feature type="binding site" evidence="7">
    <location>
        <position position="308"/>
    </location>
    <ligand>
        <name>ATP</name>
        <dbReference type="ChEBI" id="CHEBI:30616"/>
    </ligand>
</feature>